<dbReference type="InterPro" id="IPR029058">
    <property type="entry name" value="AB_hydrolase_fold"/>
</dbReference>
<evidence type="ECO:0000313" key="3">
    <source>
        <dbReference type="Proteomes" id="UP000019095"/>
    </source>
</evidence>
<dbReference type="KEGG" id="amim:MIM_c20360"/>
<dbReference type="PRINTS" id="PR00111">
    <property type="entry name" value="ABHYDROLASE"/>
</dbReference>
<sequence>MPNIRVNDANIFYHDDDYTDPWDSSDAVMLQHGLGRTGNMYYGWVPHLSRQFRVIRPNLRGVGPGADPGPDIEFSLDQILSDFVGVLDKLGIEKVHYVGESLGSILGVIFAATHPQRVKSLTLVSSIIRVRPEKTVAINSVGYPTWAEALDQLGMKQWWLRSREVTNQLTGNAAKDEWFADECGSWPLHVAQALLRFASQVSAESLLSSVKAPTLVLSAGNSPHSGQEEQQFILDNIAGSRQIVYPEAKHIDCYLQPDQFARDTCTFLREVSASAQCEAF</sequence>
<keyword evidence="3" id="KW-1185">Reference proteome</keyword>
<dbReference type="PATRIC" id="fig|1247726.3.peg.2240"/>
<reference evidence="2 3" key="1">
    <citation type="journal article" date="2014" name="Microbiology">
        <title>Unravelling the complete genome sequence of Advenella mimigardefordensis strain DPN7T and novel insights in the catabolism of the xenobiotic polythioester precursor 3,3'-dithiodipropionate.</title>
        <authorList>
            <person name="Wubbeler J.H."/>
            <person name="Hiessl S."/>
            <person name="Schuldes J."/>
            <person name="Thurmer A."/>
            <person name="Daniel R."/>
            <person name="Steinbuchel A."/>
        </authorList>
    </citation>
    <scope>NUCLEOTIDE SEQUENCE [LARGE SCALE GENOMIC DNA]</scope>
    <source>
        <strain evidence="3">DSM 17166 / LMG 22922 / DPN7</strain>
    </source>
</reference>
<feature type="domain" description="AB hydrolase-1" evidence="1">
    <location>
        <begin position="27"/>
        <end position="137"/>
    </location>
</feature>
<dbReference type="PANTHER" id="PTHR43798:SF33">
    <property type="entry name" value="HYDROLASE, PUTATIVE (AFU_ORTHOLOGUE AFUA_2G14860)-RELATED"/>
    <property type="match status" value="1"/>
</dbReference>
<accession>W0PFP6</accession>
<dbReference type="EMBL" id="CP003915">
    <property type="protein sequence ID" value="AHG64115.1"/>
    <property type="molecule type" value="Genomic_DNA"/>
</dbReference>
<dbReference type="SUPFAM" id="SSF53474">
    <property type="entry name" value="alpha/beta-Hydrolases"/>
    <property type="match status" value="1"/>
</dbReference>
<dbReference type="Pfam" id="PF00561">
    <property type="entry name" value="Abhydrolase_1"/>
    <property type="match status" value="1"/>
</dbReference>
<dbReference type="STRING" id="1247726.MIM_c20360"/>
<dbReference type="OrthoDB" id="9793083at2"/>
<proteinExistence type="predicted"/>
<protein>
    <submittedName>
        <fullName evidence="2">Alpha/beta hydrolase fold domain-containing protein</fullName>
    </submittedName>
</protein>
<dbReference type="GO" id="GO:0046464">
    <property type="term" value="P:acylglycerol catabolic process"/>
    <property type="evidence" value="ECO:0007669"/>
    <property type="project" value="TreeGrafter"/>
</dbReference>
<dbReference type="PANTHER" id="PTHR43798">
    <property type="entry name" value="MONOACYLGLYCEROL LIPASE"/>
    <property type="match status" value="1"/>
</dbReference>
<dbReference type="GO" id="GO:0047372">
    <property type="term" value="F:monoacylglycerol lipase activity"/>
    <property type="evidence" value="ECO:0007669"/>
    <property type="project" value="TreeGrafter"/>
</dbReference>
<dbReference type="Gene3D" id="3.40.50.1820">
    <property type="entry name" value="alpha/beta hydrolase"/>
    <property type="match status" value="1"/>
</dbReference>
<organism evidence="2 3">
    <name type="scientific">Advenella mimigardefordensis (strain DSM 17166 / LMG 22922 / DPN7)</name>
    <dbReference type="NCBI Taxonomy" id="1247726"/>
    <lineage>
        <taxon>Bacteria</taxon>
        <taxon>Pseudomonadati</taxon>
        <taxon>Pseudomonadota</taxon>
        <taxon>Betaproteobacteria</taxon>
        <taxon>Burkholderiales</taxon>
        <taxon>Alcaligenaceae</taxon>
    </lineage>
</organism>
<name>W0PFP6_ADVMD</name>
<dbReference type="InterPro" id="IPR050266">
    <property type="entry name" value="AB_hydrolase_sf"/>
</dbReference>
<dbReference type="Proteomes" id="UP000019095">
    <property type="component" value="Chromosome"/>
</dbReference>
<dbReference type="AlphaFoldDB" id="W0PFP6"/>
<evidence type="ECO:0000313" key="2">
    <source>
        <dbReference type="EMBL" id="AHG64115.1"/>
    </source>
</evidence>
<evidence type="ECO:0000259" key="1">
    <source>
        <dbReference type="Pfam" id="PF00561"/>
    </source>
</evidence>
<dbReference type="GO" id="GO:0016020">
    <property type="term" value="C:membrane"/>
    <property type="evidence" value="ECO:0007669"/>
    <property type="project" value="TreeGrafter"/>
</dbReference>
<dbReference type="HOGENOM" id="CLU_020336_50_3_4"/>
<dbReference type="InterPro" id="IPR000073">
    <property type="entry name" value="AB_hydrolase_1"/>
</dbReference>
<dbReference type="eggNOG" id="COG0596">
    <property type="taxonomic scope" value="Bacteria"/>
</dbReference>
<dbReference type="RefSeq" id="WP_025372752.1">
    <property type="nucleotide sequence ID" value="NZ_CP003915.1"/>
</dbReference>
<gene>
    <name evidence="2" type="ORF">MIM_c20360</name>
</gene>
<keyword evidence="2" id="KW-0378">Hydrolase</keyword>